<name>A0AC34RAN7_9BILA</name>
<evidence type="ECO:0000313" key="1">
    <source>
        <dbReference type="Proteomes" id="UP000887576"/>
    </source>
</evidence>
<dbReference type="Proteomes" id="UP000887576">
    <property type="component" value="Unplaced"/>
</dbReference>
<organism evidence="1 2">
    <name type="scientific">Panagrolaimus sp. JU765</name>
    <dbReference type="NCBI Taxonomy" id="591449"/>
    <lineage>
        <taxon>Eukaryota</taxon>
        <taxon>Metazoa</taxon>
        <taxon>Ecdysozoa</taxon>
        <taxon>Nematoda</taxon>
        <taxon>Chromadorea</taxon>
        <taxon>Rhabditida</taxon>
        <taxon>Tylenchina</taxon>
        <taxon>Panagrolaimomorpha</taxon>
        <taxon>Panagrolaimoidea</taxon>
        <taxon>Panagrolaimidae</taxon>
        <taxon>Panagrolaimus</taxon>
    </lineage>
</organism>
<accession>A0AC34RAN7</accession>
<reference evidence="2" key="1">
    <citation type="submission" date="2022-11" db="UniProtKB">
        <authorList>
            <consortium name="WormBaseParasite"/>
        </authorList>
    </citation>
    <scope>IDENTIFICATION</scope>
</reference>
<protein>
    <submittedName>
        <fullName evidence="2">Methyltransferase-like protein 17, mitochondrial</fullName>
    </submittedName>
</protein>
<evidence type="ECO:0000313" key="2">
    <source>
        <dbReference type="WBParaSite" id="JU765_v2.g4931.t1"/>
    </source>
</evidence>
<sequence length="538" mass="61201">MKPSVIFYTRVLPKTVPLGKQKKNDSFNRTYEDGMCHVTSVNACTNEVNVLKLTPMKNFVSIQTPKLFPLPAEAVSGLRTAISDCKRTGKIFQHEADQLFEKLNQRRFPASPKEVQSARKKIMSKLKLDEDSDAYLSPEHFSQKIRNAQEKYVNREVHKQLKKTRYNWKPLDFKTKEDAAVFSLSQMAPYYAETRKVLNEFRRVDFKPETVLDYGSGCGSVFWAVRDIWPDVGDYCLVDINDNISQFAMDVMRNSTDSEDSVPKNVYFRRALVPSPQKKYDLVIVHRLLIEIGSHEQRLDLISQLWSRTNRFLVIIESSLEDSFDALMQARNFILTNGVKMDSSALKELLIAQGIYTDEVEQIVKDKQMSYSEKFLLLREKLPNPEKLPTFIETGHVFAPCPHDGGCPLLDLPVGKRSCKFFARYNEIRADEKSKSQSADGTNMSAFSYCILEKGIAQGRTAGRLLDKSKSSGCVSCKVCTPFDGVQRFPVSKRAGPLYQLAKSSVPGQLFPLDTDIVASDSEYHIVREMLKEELEGK</sequence>
<proteinExistence type="predicted"/>
<dbReference type="WBParaSite" id="JU765_v2.g4931.t1">
    <property type="protein sequence ID" value="JU765_v2.g4931.t1"/>
    <property type="gene ID" value="JU765_v2.g4931"/>
</dbReference>